<dbReference type="Proteomes" id="UP000586093">
    <property type="component" value="Unassembled WGS sequence"/>
</dbReference>
<evidence type="ECO:0008006" key="3">
    <source>
        <dbReference type="Google" id="ProtNLM"/>
    </source>
</evidence>
<keyword evidence="2" id="KW-1185">Reference proteome</keyword>
<comment type="caution">
    <text evidence="1">The sequence shown here is derived from an EMBL/GenBank/DDBJ whole genome shotgun (WGS) entry which is preliminary data.</text>
</comment>
<protein>
    <recommendedName>
        <fullName evidence="3">Bacteriocin</fullName>
    </recommendedName>
</protein>
<proteinExistence type="predicted"/>
<name>A0A839HTF1_9BURK</name>
<dbReference type="EMBL" id="JACIVI010000005">
    <property type="protein sequence ID" value="MBB1162840.1"/>
    <property type="molecule type" value="Genomic_DNA"/>
</dbReference>
<dbReference type="RefSeq" id="WP_182665178.1">
    <property type="nucleotide sequence ID" value="NZ_JACIVI010000005.1"/>
</dbReference>
<evidence type="ECO:0000313" key="2">
    <source>
        <dbReference type="Proteomes" id="UP000586093"/>
    </source>
</evidence>
<gene>
    <name evidence="1" type="ORF">H4F90_12715</name>
</gene>
<reference evidence="1 2" key="1">
    <citation type="submission" date="2020-08" db="EMBL/GenBank/DDBJ databases">
        <title>Aquariorum lacteus gen. nov., sp. nov., a new member of the family Comamonadaceae, isolated from freshwater aquarium.</title>
        <authorList>
            <person name="Chun S.-J."/>
        </authorList>
    </citation>
    <scope>NUCLEOTIDE SEQUENCE [LARGE SCALE GENOMIC DNA]</scope>
    <source>
        <strain evidence="1 2">SJAQ100</strain>
    </source>
</reference>
<organism evidence="1 2">
    <name type="scientific">Aquariibacter albus</name>
    <dbReference type="NCBI Taxonomy" id="2759899"/>
    <lineage>
        <taxon>Bacteria</taxon>
        <taxon>Pseudomonadati</taxon>
        <taxon>Pseudomonadota</taxon>
        <taxon>Betaproteobacteria</taxon>
        <taxon>Burkholderiales</taxon>
        <taxon>Sphaerotilaceae</taxon>
        <taxon>Aquariibacter</taxon>
    </lineage>
</organism>
<dbReference type="AlphaFoldDB" id="A0A839HTF1"/>
<evidence type="ECO:0000313" key="1">
    <source>
        <dbReference type="EMBL" id="MBB1162840.1"/>
    </source>
</evidence>
<accession>A0A839HTF1</accession>
<sequence>MSIQTLSAQETEHVAGGLLVSLGNNPIVNGALDVTPGGVFALVGSLLGGLTGLLKGLPLLGGLLGGLGS</sequence>